<gene>
    <name evidence="1" type="ORF">O6H91_06G075200</name>
</gene>
<accession>A0ACC2DFF4</accession>
<sequence length="148" mass="16391">MSYIDKRTSCVLAGWEAPLLSSQTKLQQLVVPDYFHGDAYINIEDATHQERINKWLPKHPATPEPVEESKEIIGFLKEKGVRSIGVAGFCWGAQVAVYLAKGAHVQAAVLLHPSFVTTEDIKEVKVPIAILAAEIDRTSPPALIREFE</sequence>
<dbReference type="EMBL" id="CM055097">
    <property type="protein sequence ID" value="KAJ7552895.1"/>
    <property type="molecule type" value="Genomic_DNA"/>
</dbReference>
<dbReference type="Proteomes" id="UP001162992">
    <property type="component" value="Chromosome 6"/>
</dbReference>
<keyword evidence="2" id="KW-1185">Reference proteome</keyword>
<comment type="caution">
    <text evidence="1">The sequence shown here is derived from an EMBL/GenBank/DDBJ whole genome shotgun (WGS) entry which is preliminary data.</text>
</comment>
<evidence type="ECO:0000313" key="2">
    <source>
        <dbReference type="Proteomes" id="UP001162992"/>
    </source>
</evidence>
<proteinExistence type="predicted"/>
<evidence type="ECO:0000313" key="1">
    <source>
        <dbReference type="EMBL" id="KAJ7552895.1"/>
    </source>
</evidence>
<name>A0ACC2DFF4_DIPCM</name>
<protein>
    <submittedName>
        <fullName evidence="1">Uncharacterized protein</fullName>
    </submittedName>
</protein>
<organism evidence="1 2">
    <name type="scientific">Diphasiastrum complanatum</name>
    <name type="common">Issler's clubmoss</name>
    <name type="synonym">Lycopodium complanatum</name>
    <dbReference type="NCBI Taxonomy" id="34168"/>
    <lineage>
        <taxon>Eukaryota</taxon>
        <taxon>Viridiplantae</taxon>
        <taxon>Streptophyta</taxon>
        <taxon>Embryophyta</taxon>
        <taxon>Tracheophyta</taxon>
        <taxon>Lycopodiopsida</taxon>
        <taxon>Lycopodiales</taxon>
        <taxon>Lycopodiaceae</taxon>
        <taxon>Lycopodioideae</taxon>
        <taxon>Diphasiastrum</taxon>
    </lineage>
</organism>
<reference evidence="2" key="1">
    <citation type="journal article" date="2024" name="Proc. Natl. Acad. Sci. U.S.A.">
        <title>Extraordinary preservation of gene collinearity over three hundred million years revealed in homosporous lycophytes.</title>
        <authorList>
            <person name="Li C."/>
            <person name="Wickell D."/>
            <person name="Kuo L.Y."/>
            <person name="Chen X."/>
            <person name="Nie B."/>
            <person name="Liao X."/>
            <person name="Peng D."/>
            <person name="Ji J."/>
            <person name="Jenkins J."/>
            <person name="Williams M."/>
            <person name="Shu S."/>
            <person name="Plott C."/>
            <person name="Barry K."/>
            <person name="Rajasekar S."/>
            <person name="Grimwood J."/>
            <person name="Han X."/>
            <person name="Sun S."/>
            <person name="Hou Z."/>
            <person name="He W."/>
            <person name="Dai G."/>
            <person name="Sun C."/>
            <person name="Schmutz J."/>
            <person name="Leebens-Mack J.H."/>
            <person name="Li F.W."/>
            <person name="Wang L."/>
        </authorList>
    </citation>
    <scope>NUCLEOTIDE SEQUENCE [LARGE SCALE GENOMIC DNA]</scope>
    <source>
        <strain evidence="2">cv. PW_Plant_1</strain>
    </source>
</reference>